<reference evidence="3" key="1">
    <citation type="submission" date="2016-05" db="EMBL/GenBank/DDBJ databases">
        <authorList>
            <person name="Lavstsen T."/>
            <person name="Jespersen J.S."/>
        </authorList>
    </citation>
    <scope>NUCLEOTIDE SEQUENCE</scope>
    <source>
        <tissue evidence="3">Brain</tissue>
    </source>
</reference>
<evidence type="ECO:0000256" key="2">
    <source>
        <dbReference type="SAM" id="MobiDB-lite"/>
    </source>
</evidence>
<reference evidence="3" key="2">
    <citation type="submission" date="2016-06" db="EMBL/GenBank/DDBJ databases">
        <title>The genome of a short-lived fish provides insights into sex chromosome evolution and the genetic control of aging.</title>
        <authorList>
            <person name="Reichwald K."/>
            <person name="Felder M."/>
            <person name="Petzold A."/>
            <person name="Koch P."/>
            <person name="Groth M."/>
            <person name="Platzer M."/>
        </authorList>
    </citation>
    <scope>NUCLEOTIDE SEQUENCE</scope>
    <source>
        <tissue evidence="3">Brain</tissue>
    </source>
</reference>
<organism evidence="3">
    <name type="scientific">Nothobranchius furzeri</name>
    <name type="common">Turquoise killifish</name>
    <dbReference type="NCBI Taxonomy" id="105023"/>
    <lineage>
        <taxon>Eukaryota</taxon>
        <taxon>Metazoa</taxon>
        <taxon>Chordata</taxon>
        <taxon>Craniata</taxon>
        <taxon>Vertebrata</taxon>
        <taxon>Euteleostomi</taxon>
        <taxon>Actinopterygii</taxon>
        <taxon>Neopterygii</taxon>
        <taxon>Teleostei</taxon>
        <taxon>Neoteleostei</taxon>
        <taxon>Acanthomorphata</taxon>
        <taxon>Ovalentaria</taxon>
        <taxon>Atherinomorphae</taxon>
        <taxon>Cyprinodontiformes</taxon>
        <taxon>Nothobranchiidae</taxon>
        <taxon>Nothobranchius</taxon>
    </lineage>
</organism>
<protein>
    <recommendedName>
        <fullName evidence="4">Gypsy retrotransposon integrase 1</fullName>
    </recommendedName>
</protein>
<evidence type="ECO:0000256" key="1">
    <source>
        <dbReference type="SAM" id="Coils"/>
    </source>
</evidence>
<name>A0A1A8AFM4_NOTFU</name>
<keyword evidence="1" id="KW-0175">Coiled coil</keyword>
<evidence type="ECO:0008006" key="4">
    <source>
        <dbReference type="Google" id="ProtNLM"/>
    </source>
</evidence>
<gene>
    <name evidence="3" type="primary">Nfu_g_1_023744</name>
</gene>
<feature type="region of interest" description="Disordered" evidence="2">
    <location>
        <begin position="68"/>
        <end position="127"/>
    </location>
</feature>
<dbReference type="AlphaFoldDB" id="A0A1A8AFM4"/>
<evidence type="ECO:0000313" key="3">
    <source>
        <dbReference type="EMBL" id="SBP53859.1"/>
    </source>
</evidence>
<feature type="coiled-coil region" evidence="1">
    <location>
        <begin position="127"/>
        <end position="167"/>
    </location>
</feature>
<feature type="compositionally biased region" description="Basic and acidic residues" evidence="2">
    <location>
        <begin position="83"/>
        <end position="95"/>
    </location>
</feature>
<feature type="non-terminal residue" evidence="3">
    <location>
        <position position="1"/>
    </location>
</feature>
<accession>A0A1A8AFM4</accession>
<sequence length="183" mass="20681">AFLEAPSRSQIEGCRKQDLVEVAVHLGLTGAQQMRKLELRKRIVLEMEQLKLFPPVLASVNPLLLQQGANHEKGDGGTVAGDYTDRETDTEERKVTPPPGERQLAPSVSIPRYDPMSSDSFRESPGSAKLRVRLARLKHEAEEKAQRRQMEMELRKLEIEAETKVRLRHVELELQTQLGNHSA</sequence>
<proteinExistence type="predicted"/>
<dbReference type="EMBL" id="HADY01015374">
    <property type="protein sequence ID" value="SBP53859.1"/>
    <property type="molecule type" value="Transcribed_RNA"/>
</dbReference>